<keyword evidence="2" id="KW-1133">Transmembrane helix</keyword>
<comment type="caution">
    <text evidence="3">The sequence shown here is derived from an EMBL/GenBank/DDBJ whole genome shotgun (WGS) entry which is preliminary data.</text>
</comment>
<feature type="compositionally biased region" description="Polar residues" evidence="1">
    <location>
        <begin position="101"/>
        <end position="110"/>
    </location>
</feature>
<evidence type="ECO:0000256" key="1">
    <source>
        <dbReference type="SAM" id="MobiDB-lite"/>
    </source>
</evidence>
<keyword evidence="2" id="KW-0812">Transmembrane</keyword>
<protein>
    <submittedName>
        <fullName evidence="3">Uncharacterized protein</fullName>
    </submittedName>
</protein>
<dbReference type="EMBL" id="WNKQ01000008">
    <property type="protein sequence ID" value="KAF5849976.1"/>
    <property type="molecule type" value="Genomic_DNA"/>
</dbReference>
<evidence type="ECO:0000256" key="2">
    <source>
        <dbReference type="SAM" id="Phobius"/>
    </source>
</evidence>
<gene>
    <name evidence="3" type="ORF">GGP41_005414</name>
</gene>
<dbReference type="AlphaFoldDB" id="A0A8H6DVI1"/>
<reference evidence="3" key="1">
    <citation type="submission" date="2019-11" db="EMBL/GenBank/DDBJ databases">
        <title>Bipolaris sorokiniana Genome sequencing.</title>
        <authorList>
            <person name="Wang H."/>
        </authorList>
    </citation>
    <scope>NUCLEOTIDE SEQUENCE</scope>
</reference>
<name>A0A8H6DVI1_COCSA</name>
<feature type="region of interest" description="Disordered" evidence="1">
    <location>
        <begin position="101"/>
        <end position="147"/>
    </location>
</feature>
<evidence type="ECO:0000313" key="3">
    <source>
        <dbReference type="EMBL" id="KAF5849976.1"/>
    </source>
</evidence>
<keyword evidence="2" id="KW-0472">Membrane</keyword>
<feature type="transmembrane region" description="Helical" evidence="2">
    <location>
        <begin position="51"/>
        <end position="68"/>
    </location>
</feature>
<proteinExistence type="predicted"/>
<dbReference type="Proteomes" id="UP000624244">
    <property type="component" value="Unassembled WGS sequence"/>
</dbReference>
<sequence length="200" mass="22148">MSDYTVAMTNSYSMLIDWLLALVSIGVCSILLLLMFLIVICFWIVVAMINFISTVLSMALLIISSILVNTRESEERRECFRIQDLYVADMPSLIMTDTLPSASTSSTFNPKRSRKQSGNSGSGSSSRTSSNVTNHGINNEARPRTARNTHHHVDHIVQGNHWCTREAGSNDVNSNPYHYSNRDGSYYYSNSNIGPGGTAV</sequence>
<evidence type="ECO:0000313" key="4">
    <source>
        <dbReference type="Proteomes" id="UP000624244"/>
    </source>
</evidence>
<accession>A0A8H6DVI1</accession>
<feature type="transmembrane region" description="Helical" evidence="2">
    <location>
        <begin position="18"/>
        <end position="45"/>
    </location>
</feature>
<organism evidence="3 4">
    <name type="scientific">Cochliobolus sativus</name>
    <name type="common">Common root rot and spot blotch fungus</name>
    <name type="synonym">Bipolaris sorokiniana</name>
    <dbReference type="NCBI Taxonomy" id="45130"/>
    <lineage>
        <taxon>Eukaryota</taxon>
        <taxon>Fungi</taxon>
        <taxon>Dikarya</taxon>
        <taxon>Ascomycota</taxon>
        <taxon>Pezizomycotina</taxon>
        <taxon>Dothideomycetes</taxon>
        <taxon>Pleosporomycetidae</taxon>
        <taxon>Pleosporales</taxon>
        <taxon>Pleosporineae</taxon>
        <taxon>Pleosporaceae</taxon>
        <taxon>Bipolaris</taxon>
    </lineage>
</organism>
<feature type="compositionally biased region" description="Low complexity" evidence="1">
    <location>
        <begin position="116"/>
        <end position="130"/>
    </location>
</feature>